<name>A0A0P9MS90_9PSED</name>
<dbReference type="AlphaFoldDB" id="A0A0P9MS90"/>
<gene>
    <name evidence="7" type="ORF">ALO92_02678</name>
    <name evidence="8" type="ORF">SAMN05216596_105279</name>
</gene>
<comment type="cofactor">
    <cofactor evidence="1">
        <name>Mg(2+)</name>
        <dbReference type="ChEBI" id="CHEBI:18420"/>
    </cofactor>
</comment>
<dbReference type="InterPro" id="IPR019307">
    <property type="entry name" value="RNA-bd_AU-1/RNase_E/G"/>
</dbReference>
<dbReference type="GO" id="GO:0016787">
    <property type="term" value="F:hydrolase activity"/>
    <property type="evidence" value="ECO:0007669"/>
    <property type="project" value="UniProtKB-KW"/>
</dbReference>
<dbReference type="RefSeq" id="WP_054992575.1">
    <property type="nucleotide sequence ID" value="NZ_FNJH01000005.1"/>
</dbReference>
<reference evidence="7 9" key="1">
    <citation type="submission" date="2015-09" db="EMBL/GenBank/DDBJ databases">
        <title>Genome announcement of multiple Pseudomonas syringae strains.</title>
        <authorList>
            <person name="Thakur S."/>
            <person name="Wang P.W."/>
            <person name="Gong Y."/>
            <person name="Weir B.S."/>
            <person name="Guttman D.S."/>
        </authorList>
    </citation>
    <scope>NUCLEOTIDE SEQUENCE [LARGE SCALE GENOMIC DNA]</scope>
    <source>
        <strain evidence="7 9">ICMP19117</strain>
    </source>
</reference>
<reference evidence="8 10" key="2">
    <citation type="submission" date="2016-10" db="EMBL/GenBank/DDBJ databases">
        <authorList>
            <person name="Varghese N."/>
            <person name="Submissions S."/>
        </authorList>
    </citation>
    <scope>NUCLEOTIDE SEQUENCE [LARGE SCALE GENOMIC DNA]</scope>
    <source>
        <strain evidence="8 10">DSM 14939</strain>
    </source>
</reference>
<evidence type="ECO:0000259" key="6">
    <source>
        <dbReference type="PROSITE" id="PS50126"/>
    </source>
</evidence>
<evidence type="ECO:0000256" key="3">
    <source>
        <dbReference type="ARBA" id="ARBA00022801"/>
    </source>
</evidence>
<dbReference type="GO" id="GO:0006364">
    <property type="term" value="P:rRNA processing"/>
    <property type="evidence" value="ECO:0007669"/>
    <property type="project" value="TreeGrafter"/>
</dbReference>
<dbReference type="Pfam" id="PF10150">
    <property type="entry name" value="RNase_E_G"/>
    <property type="match status" value="1"/>
</dbReference>
<comment type="caution">
    <text evidence="7">The sequence shown here is derived from an EMBL/GenBank/DDBJ whole genome shotgun (WGS) entry which is preliminary data.</text>
</comment>
<evidence type="ECO:0000256" key="4">
    <source>
        <dbReference type="ARBA" id="ARBA00022842"/>
    </source>
</evidence>
<evidence type="ECO:0000313" key="7">
    <source>
        <dbReference type="EMBL" id="KPW87453.1"/>
    </source>
</evidence>
<evidence type="ECO:0000256" key="2">
    <source>
        <dbReference type="ARBA" id="ARBA00022723"/>
    </source>
</evidence>
<evidence type="ECO:0000313" key="10">
    <source>
        <dbReference type="Proteomes" id="UP000183042"/>
    </source>
</evidence>
<dbReference type="Pfam" id="PF00575">
    <property type="entry name" value="S1"/>
    <property type="match status" value="1"/>
</dbReference>
<accession>A0A0P9MS90</accession>
<dbReference type="PANTHER" id="PTHR30001">
    <property type="entry name" value="RIBONUCLEASE"/>
    <property type="match status" value="1"/>
</dbReference>
<dbReference type="Gene3D" id="2.40.50.140">
    <property type="entry name" value="Nucleic acid-binding proteins"/>
    <property type="match status" value="1"/>
</dbReference>
<dbReference type="EMBL" id="LJQB01000011">
    <property type="protein sequence ID" value="KPW87453.1"/>
    <property type="molecule type" value="Genomic_DNA"/>
</dbReference>
<dbReference type="SUPFAM" id="SSF50249">
    <property type="entry name" value="Nucleic acid-binding proteins"/>
    <property type="match status" value="1"/>
</dbReference>
<dbReference type="PANTHER" id="PTHR30001:SF0">
    <property type="entry name" value="RIBONUCLEASE G"/>
    <property type="match status" value="1"/>
</dbReference>
<evidence type="ECO:0000256" key="1">
    <source>
        <dbReference type="ARBA" id="ARBA00001946"/>
    </source>
</evidence>
<protein>
    <submittedName>
        <fullName evidence="8">RNAse G</fullName>
    </submittedName>
    <submittedName>
        <fullName evidence="7">Ribonuclease G</fullName>
    </submittedName>
</protein>
<dbReference type="NCBIfam" id="NF008689">
    <property type="entry name" value="PRK11712.1"/>
    <property type="match status" value="1"/>
</dbReference>
<keyword evidence="5" id="KW-0694">RNA-binding</keyword>
<keyword evidence="2" id="KW-0479">Metal-binding</keyword>
<dbReference type="InterPro" id="IPR012340">
    <property type="entry name" value="NA-bd_OB-fold"/>
</dbReference>
<keyword evidence="10" id="KW-1185">Reference proteome</keyword>
<dbReference type="GO" id="GO:0004540">
    <property type="term" value="F:RNA nuclease activity"/>
    <property type="evidence" value="ECO:0007669"/>
    <property type="project" value="InterPro"/>
</dbReference>
<dbReference type="InterPro" id="IPR003029">
    <property type="entry name" value="S1_domain"/>
</dbReference>
<dbReference type="CDD" id="cd04453">
    <property type="entry name" value="S1_RNase_E"/>
    <property type="match status" value="1"/>
</dbReference>
<dbReference type="InterPro" id="IPR004659">
    <property type="entry name" value="RNase_E/G"/>
</dbReference>
<organism evidence="7 9">
    <name type="scientific">Pseudomonas congelans</name>
    <dbReference type="NCBI Taxonomy" id="200452"/>
    <lineage>
        <taxon>Bacteria</taxon>
        <taxon>Pseudomonadati</taxon>
        <taxon>Pseudomonadota</taxon>
        <taxon>Gammaproteobacteria</taxon>
        <taxon>Pseudomonadales</taxon>
        <taxon>Pseudomonadaceae</taxon>
        <taxon>Pseudomonas</taxon>
    </lineage>
</organism>
<dbReference type="EMBL" id="FNJH01000005">
    <property type="protein sequence ID" value="SDP58501.1"/>
    <property type="molecule type" value="Genomic_DNA"/>
</dbReference>
<dbReference type="GO" id="GO:0046872">
    <property type="term" value="F:metal ion binding"/>
    <property type="evidence" value="ECO:0007669"/>
    <property type="project" value="UniProtKB-KW"/>
</dbReference>
<dbReference type="PROSITE" id="PS50126">
    <property type="entry name" value="S1"/>
    <property type="match status" value="1"/>
</dbReference>
<dbReference type="Gene3D" id="3.40.1260.20">
    <property type="entry name" value="Ribonuclease E, catalytic domain"/>
    <property type="match status" value="1"/>
</dbReference>
<dbReference type="SMART" id="SM00316">
    <property type="entry name" value="S1"/>
    <property type="match status" value="1"/>
</dbReference>
<dbReference type="GO" id="GO:0003723">
    <property type="term" value="F:RNA binding"/>
    <property type="evidence" value="ECO:0007669"/>
    <property type="project" value="UniProtKB-KW"/>
</dbReference>
<sequence length="485" mass="54666">MSEEILINITPMESRVAVVENGVLQEVHVERTQRRGIVGNIYKGKVVRVLPGMQAAFIDIGLDRAAFIHASEISMREGPSVESIASLVHDGQSLVVQVTKDPIGSKGARLTTQLSIPSRYLVYMPRTAHVGISLKIEDEAERERLKKVVSDCVALEGIKESGGFILRTAAEGAGADEILMDIRYLRRLWDQIGEQIKTVSPPTVIYEDLGLALRTLRDLVSPRIEKIRIDSRETFQKTTQFVAELMPEIADRLEHYPGERPIFDLYGVEDEIQKALERKVPLKSGGYLVVDPAEAMSTIDVNTGAFVGHRNLEETIFKTNLEAATAIARQLRLRNLGGIIIIDFIDMEDGEHQRQVLRTLEKQLERDHAKTNIIGITELGLVQMTRKRTRESLEQVLCEPCHCCAGRGKLKTPETICYEIFREILREARAYQAVGYRVLANQRVVDRLLDEESGNVAELESFIGRTIRFQVETMYSQEQYDVVLL</sequence>
<dbReference type="GeneID" id="65076821"/>
<proteinExistence type="predicted"/>
<keyword evidence="4" id="KW-0460">Magnesium</keyword>
<dbReference type="Proteomes" id="UP000050411">
    <property type="component" value="Unassembled WGS sequence"/>
</dbReference>
<feature type="domain" description="S1 motif" evidence="6">
    <location>
        <begin position="39"/>
        <end position="113"/>
    </location>
</feature>
<dbReference type="PATRIC" id="fig|200452.3.peg.3204"/>
<dbReference type="Proteomes" id="UP000183042">
    <property type="component" value="Unassembled WGS sequence"/>
</dbReference>
<evidence type="ECO:0000256" key="5">
    <source>
        <dbReference type="ARBA" id="ARBA00022884"/>
    </source>
</evidence>
<dbReference type="NCBIfam" id="TIGR00757">
    <property type="entry name" value="RNaseEG"/>
    <property type="match status" value="1"/>
</dbReference>
<keyword evidence="3" id="KW-0378">Hydrolase</keyword>
<evidence type="ECO:0000313" key="8">
    <source>
        <dbReference type="EMBL" id="SDP58501.1"/>
    </source>
</evidence>
<dbReference type="GO" id="GO:0005737">
    <property type="term" value="C:cytoplasm"/>
    <property type="evidence" value="ECO:0007669"/>
    <property type="project" value="TreeGrafter"/>
</dbReference>
<evidence type="ECO:0000313" key="9">
    <source>
        <dbReference type="Proteomes" id="UP000050411"/>
    </source>
</evidence>